<evidence type="ECO:0008006" key="4">
    <source>
        <dbReference type="Google" id="ProtNLM"/>
    </source>
</evidence>
<organism evidence="2 3">
    <name type="scientific">Durusdinium trenchii</name>
    <dbReference type="NCBI Taxonomy" id="1381693"/>
    <lineage>
        <taxon>Eukaryota</taxon>
        <taxon>Sar</taxon>
        <taxon>Alveolata</taxon>
        <taxon>Dinophyceae</taxon>
        <taxon>Suessiales</taxon>
        <taxon>Symbiodiniaceae</taxon>
        <taxon>Durusdinium</taxon>
    </lineage>
</organism>
<accession>A0ABP0PT07</accession>
<reference evidence="2 3" key="1">
    <citation type="submission" date="2024-02" db="EMBL/GenBank/DDBJ databases">
        <authorList>
            <person name="Chen Y."/>
            <person name="Shah S."/>
            <person name="Dougan E. K."/>
            <person name="Thang M."/>
            <person name="Chan C."/>
        </authorList>
    </citation>
    <scope>NUCLEOTIDE SEQUENCE [LARGE SCALE GENOMIC DNA]</scope>
</reference>
<feature type="coiled-coil region" evidence="1">
    <location>
        <begin position="268"/>
        <end position="313"/>
    </location>
</feature>
<dbReference type="Proteomes" id="UP001642464">
    <property type="component" value="Unassembled WGS sequence"/>
</dbReference>
<gene>
    <name evidence="2" type="ORF">SCF082_LOCUS37357</name>
</gene>
<sequence length="346" mass="37511">TNQDIVTCFRRPFSWFAHMLQDSDQLSGSEEVQEAPRSRSPAGVRQRLLQASRSNSTVWYFEVHLGGALESVAQQLPPGRPHLRAARECFCELLNAAGAAVAWPRPGLLCVHLLVPEETETSEGSSWSHWLVKCHLRGDLAVAAKASLRTAPKGFDSLEVEHVSTPLPVKDFWLDASETVNDLGVELSGAALQEAAISKSVMGGFVWSHGLQTRDLLLWIDGRPSAEMSPEEVSAELRGTRPLRLCFVRPGLPSRSLARSPAASADVNEHIDQELEDLRSRRLHLQQLQQKLLEAQSQQLQAAKEAKALALRKATGTSGGTASLPASLPETGVLMVSASGAAQAMP</sequence>
<dbReference type="SUPFAM" id="SSF50156">
    <property type="entry name" value="PDZ domain-like"/>
    <property type="match status" value="1"/>
</dbReference>
<evidence type="ECO:0000313" key="2">
    <source>
        <dbReference type="EMBL" id="CAK9077994.1"/>
    </source>
</evidence>
<name>A0ABP0PT07_9DINO</name>
<keyword evidence="1" id="KW-0175">Coiled coil</keyword>
<evidence type="ECO:0000256" key="1">
    <source>
        <dbReference type="SAM" id="Coils"/>
    </source>
</evidence>
<feature type="non-terminal residue" evidence="2">
    <location>
        <position position="346"/>
    </location>
</feature>
<keyword evidence="3" id="KW-1185">Reference proteome</keyword>
<dbReference type="EMBL" id="CAXAMM010037991">
    <property type="protein sequence ID" value="CAK9077994.1"/>
    <property type="molecule type" value="Genomic_DNA"/>
</dbReference>
<dbReference type="InterPro" id="IPR036034">
    <property type="entry name" value="PDZ_sf"/>
</dbReference>
<evidence type="ECO:0000313" key="3">
    <source>
        <dbReference type="Proteomes" id="UP001642464"/>
    </source>
</evidence>
<feature type="non-terminal residue" evidence="2">
    <location>
        <position position="1"/>
    </location>
</feature>
<protein>
    <recommendedName>
        <fullName evidence="4">PDZ domain-containing protein</fullName>
    </recommendedName>
</protein>
<comment type="caution">
    <text evidence="2">The sequence shown here is derived from an EMBL/GenBank/DDBJ whole genome shotgun (WGS) entry which is preliminary data.</text>
</comment>
<proteinExistence type="predicted"/>